<proteinExistence type="predicted"/>
<dbReference type="STRING" id="6184.A0A430QUQ5"/>
<organism evidence="2 3">
    <name type="scientific">Schistosoma bovis</name>
    <name type="common">Blood fluke</name>
    <dbReference type="NCBI Taxonomy" id="6184"/>
    <lineage>
        <taxon>Eukaryota</taxon>
        <taxon>Metazoa</taxon>
        <taxon>Spiralia</taxon>
        <taxon>Lophotrochozoa</taxon>
        <taxon>Platyhelminthes</taxon>
        <taxon>Trematoda</taxon>
        <taxon>Digenea</taxon>
        <taxon>Strigeidida</taxon>
        <taxon>Schistosomatoidea</taxon>
        <taxon>Schistosomatidae</taxon>
        <taxon>Schistosoma</taxon>
    </lineage>
</organism>
<evidence type="ECO:0000313" key="3">
    <source>
        <dbReference type="Proteomes" id="UP000290809"/>
    </source>
</evidence>
<gene>
    <name evidence="2" type="ORF">DC041_0001840</name>
</gene>
<comment type="caution">
    <text evidence="2">The sequence shown here is derived from an EMBL/GenBank/DDBJ whole genome shotgun (WGS) entry which is preliminary data.</text>
</comment>
<sequence>MSELLKISSSPPNSQLDLHSSSQCHHDLDELTTIKTTNTLPASEISNPVLDIIQDLRIVKGLVSNKVFFDPHLNELTDCTKQFTQILHNINANNHEPITMTSLQTALNKWLEFMIDQNHSSPTISSSPKLNLKLSIENSLLEAINTKLPNSEENSLTTKCLHTIDSRFHDKQLKDIVQNFSLPNTVISLAQSTPFGRSCVKPPMISSSSQVNPDEALALLENSTIHLDASTLLDEELTNPELPTTTQRSELGDIIRPTQTTEKMDTYNDVDRLKNGCFSTASNSSFDSQINWSPVEQVTEVLNTDDLLYSSSPIKLNNIETVPKNETKDNNSSETTDKELSGIFHESVSEFTLSNRLNKKVRIKNTKYAGSKLFLSQAECTSNESSDQLHSEDQDMYGDSFINDECANITCDSSRSDMKIYLQSIRSPQIFPGNVRNPWVSKRDILPKISEKCDDMPNSFIFSQ</sequence>
<keyword evidence="3" id="KW-1185">Reference proteome</keyword>
<accession>A0A430QUQ5</accession>
<protein>
    <submittedName>
        <fullName evidence="2">Fanconi anemia group M protein</fullName>
    </submittedName>
</protein>
<feature type="non-terminal residue" evidence="2">
    <location>
        <position position="464"/>
    </location>
</feature>
<name>A0A430QUQ5_SCHBO</name>
<feature type="compositionally biased region" description="Polar residues" evidence="1">
    <location>
        <begin position="7"/>
        <end position="20"/>
    </location>
</feature>
<feature type="region of interest" description="Disordered" evidence="1">
    <location>
        <begin position="1"/>
        <end position="20"/>
    </location>
</feature>
<reference evidence="2 3" key="1">
    <citation type="journal article" date="2019" name="PLoS Pathog.">
        <title>Genome sequence of the bovine parasite Schistosoma bovis Tanzania.</title>
        <authorList>
            <person name="Oey H."/>
            <person name="Zakrzewski M."/>
            <person name="Gobert G."/>
            <person name="Gravermann K."/>
            <person name="Stoye J."/>
            <person name="Jones M."/>
            <person name="Mcmanus D."/>
            <person name="Krause L."/>
        </authorList>
    </citation>
    <scope>NUCLEOTIDE SEQUENCE [LARGE SCALE GENOMIC DNA]</scope>
    <source>
        <strain evidence="2 3">TAN1997</strain>
    </source>
</reference>
<evidence type="ECO:0000313" key="2">
    <source>
        <dbReference type="EMBL" id="RTG91422.1"/>
    </source>
</evidence>
<dbReference type="Proteomes" id="UP000290809">
    <property type="component" value="Unassembled WGS sequence"/>
</dbReference>
<evidence type="ECO:0000256" key="1">
    <source>
        <dbReference type="SAM" id="MobiDB-lite"/>
    </source>
</evidence>
<dbReference type="AlphaFoldDB" id="A0A430QUQ5"/>
<dbReference type="EMBL" id="QMKO01000118">
    <property type="protein sequence ID" value="RTG91422.1"/>
    <property type="molecule type" value="Genomic_DNA"/>
</dbReference>